<keyword evidence="2" id="KW-1185">Reference proteome</keyword>
<gene>
    <name evidence="1" type="ORF">GKA01_25360</name>
</gene>
<evidence type="ECO:0008006" key="3">
    <source>
        <dbReference type="Google" id="ProtNLM"/>
    </source>
</evidence>
<evidence type="ECO:0000313" key="2">
    <source>
        <dbReference type="Proteomes" id="UP000321079"/>
    </source>
</evidence>
<reference evidence="1 2" key="1">
    <citation type="submission" date="2019-07" db="EMBL/GenBank/DDBJ databases">
        <title>Whole genome shotgun sequence of Gluconobacter kanchanaburiensis NBRC 103587.</title>
        <authorList>
            <person name="Hosoyama A."/>
            <person name="Uohara A."/>
            <person name="Ohji S."/>
            <person name="Ichikawa N."/>
        </authorList>
    </citation>
    <scope>NUCLEOTIDE SEQUENCE [LARGE SCALE GENOMIC DNA]</scope>
    <source>
        <strain evidence="1 2">NBRC 103587</strain>
    </source>
</reference>
<sequence length="55" mass="6355">MIRSRVEHVFADQELQTGLFIQTVGVTRASMRIGLANIAYNMRRFLFLERISAKV</sequence>
<name>A0A511BAB1_9PROT</name>
<accession>A0A511BAB1</accession>
<dbReference type="Proteomes" id="UP000321079">
    <property type="component" value="Unassembled WGS sequence"/>
</dbReference>
<proteinExistence type="predicted"/>
<protein>
    <recommendedName>
        <fullName evidence="3">Transposase IS4-like domain-containing protein</fullName>
    </recommendedName>
</protein>
<evidence type="ECO:0000313" key="1">
    <source>
        <dbReference type="EMBL" id="GEK97339.1"/>
    </source>
</evidence>
<comment type="caution">
    <text evidence="1">The sequence shown here is derived from an EMBL/GenBank/DDBJ whole genome shotgun (WGS) entry which is preliminary data.</text>
</comment>
<dbReference type="AlphaFoldDB" id="A0A511BAB1"/>
<dbReference type="EMBL" id="BJVA01000022">
    <property type="protein sequence ID" value="GEK97339.1"/>
    <property type="molecule type" value="Genomic_DNA"/>
</dbReference>
<organism evidence="1 2">
    <name type="scientific">Gluconobacter kanchanaburiensis NBRC 103587</name>
    <dbReference type="NCBI Taxonomy" id="1307948"/>
    <lineage>
        <taxon>Bacteria</taxon>
        <taxon>Pseudomonadati</taxon>
        <taxon>Pseudomonadota</taxon>
        <taxon>Alphaproteobacteria</taxon>
        <taxon>Acetobacterales</taxon>
        <taxon>Acetobacteraceae</taxon>
        <taxon>Gluconobacter</taxon>
    </lineage>
</organism>